<organism evidence="3 4">
    <name type="scientific">Commensalibacter melissae</name>
    <dbReference type="NCBI Taxonomy" id="2070537"/>
    <lineage>
        <taxon>Bacteria</taxon>
        <taxon>Pseudomonadati</taxon>
        <taxon>Pseudomonadota</taxon>
        <taxon>Alphaproteobacteria</taxon>
        <taxon>Acetobacterales</taxon>
        <taxon>Acetobacteraceae</taxon>
    </lineage>
</organism>
<protein>
    <submittedName>
        <fullName evidence="3">RNA pseudouridine synthase</fullName>
    </submittedName>
</protein>
<keyword evidence="4" id="KW-1185">Reference proteome</keyword>
<dbReference type="Gene3D" id="3.30.2350.10">
    <property type="entry name" value="Pseudouridine synthase"/>
    <property type="match status" value="1"/>
</dbReference>
<dbReference type="Proteomes" id="UP000247565">
    <property type="component" value="Unassembled WGS sequence"/>
</dbReference>
<dbReference type="GO" id="GO:0140098">
    <property type="term" value="F:catalytic activity, acting on RNA"/>
    <property type="evidence" value="ECO:0007669"/>
    <property type="project" value="UniProtKB-ARBA"/>
</dbReference>
<dbReference type="InterPro" id="IPR006145">
    <property type="entry name" value="PsdUridine_synth_RsuA/RluA"/>
</dbReference>
<dbReference type="GO" id="GO:0009982">
    <property type="term" value="F:pseudouridine synthase activity"/>
    <property type="evidence" value="ECO:0007669"/>
    <property type="project" value="InterPro"/>
</dbReference>
<dbReference type="PROSITE" id="PS01129">
    <property type="entry name" value="PSI_RLU"/>
    <property type="match status" value="1"/>
</dbReference>
<dbReference type="OrthoDB" id="9807829at2"/>
<accession>A0A318MWE8</accession>
<reference evidence="3 4" key="1">
    <citation type="submission" date="2018-05" db="EMBL/GenBank/DDBJ databases">
        <title>Reference genomes for bee gut microbiota database.</title>
        <authorList>
            <person name="Ellegaard K.M."/>
        </authorList>
    </citation>
    <scope>NUCLEOTIDE SEQUENCE [LARGE SCALE GENOMIC DNA]</scope>
    <source>
        <strain evidence="3 4">ESL0284</strain>
    </source>
</reference>
<dbReference type="Pfam" id="PF00849">
    <property type="entry name" value="PseudoU_synth_2"/>
    <property type="match status" value="1"/>
</dbReference>
<dbReference type="EMBL" id="QGLT01000003">
    <property type="protein sequence ID" value="PXZ00396.1"/>
    <property type="molecule type" value="Genomic_DNA"/>
</dbReference>
<dbReference type="SUPFAM" id="SSF55120">
    <property type="entry name" value="Pseudouridine synthase"/>
    <property type="match status" value="1"/>
</dbReference>
<comment type="similarity">
    <text evidence="1">Belongs to the pseudouridine synthase RluA family.</text>
</comment>
<gene>
    <name evidence="3" type="ORF">DK869_06095</name>
</gene>
<dbReference type="PANTHER" id="PTHR21600">
    <property type="entry name" value="MITOCHONDRIAL RNA PSEUDOURIDINE SYNTHASE"/>
    <property type="match status" value="1"/>
</dbReference>
<dbReference type="PANTHER" id="PTHR21600:SF87">
    <property type="entry name" value="RNA PSEUDOURIDYLATE SYNTHASE DOMAIN-CONTAINING PROTEIN 1"/>
    <property type="match status" value="1"/>
</dbReference>
<dbReference type="InterPro" id="IPR050188">
    <property type="entry name" value="RluA_PseudoU_synthase"/>
</dbReference>
<dbReference type="GO" id="GO:0000455">
    <property type="term" value="P:enzyme-directed rRNA pseudouridine synthesis"/>
    <property type="evidence" value="ECO:0007669"/>
    <property type="project" value="TreeGrafter"/>
</dbReference>
<evidence type="ECO:0000313" key="3">
    <source>
        <dbReference type="EMBL" id="PXZ00396.1"/>
    </source>
</evidence>
<evidence type="ECO:0000256" key="1">
    <source>
        <dbReference type="ARBA" id="ARBA00010876"/>
    </source>
</evidence>
<feature type="domain" description="Pseudouridine synthase RsuA/RluA-like" evidence="2">
    <location>
        <begin position="15"/>
        <end position="140"/>
    </location>
</feature>
<evidence type="ECO:0000313" key="4">
    <source>
        <dbReference type="Proteomes" id="UP000247565"/>
    </source>
</evidence>
<evidence type="ECO:0000259" key="2">
    <source>
        <dbReference type="Pfam" id="PF00849"/>
    </source>
</evidence>
<sequence>MPVYSSDKNDSIPSVENFFPLLSRRKEGPWLVHRLDQDTAGCLLIALRKQALIKAQACFAQHKVNKVYWAIVQGRPKKYSGIITSPLLKITQKGQWKMIQDNKGQNALTKWKFLKGDNTCSLIELNLQTGRTHQARAHCSIMGHPIIGDTIYGAKKYSSIPLSLLSRTLTLQLETAISATAQPPQHMLHYINKFSIYKKS</sequence>
<dbReference type="InterPro" id="IPR020103">
    <property type="entry name" value="PsdUridine_synth_cat_dom_sf"/>
</dbReference>
<dbReference type="CDD" id="cd02869">
    <property type="entry name" value="PseudoU_synth_RluA_like"/>
    <property type="match status" value="1"/>
</dbReference>
<dbReference type="InterPro" id="IPR006224">
    <property type="entry name" value="PsdUridine_synth_RluA-like_CS"/>
</dbReference>
<dbReference type="AlphaFoldDB" id="A0A318MWE8"/>
<dbReference type="GO" id="GO:0003723">
    <property type="term" value="F:RNA binding"/>
    <property type="evidence" value="ECO:0007669"/>
    <property type="project" value="InterPro"/>
</dbReference>
<name>A0A318MWE8_9PROT</name>
<proteinExistence type="inferred from homology"/>
<comment type="caution">
    <text evidence="3">The sequence shown here is derived from an EMBL/GenBank/DDBJ whole genome shotgun (WGS) entry which is preliminary data.</text>
</comment>